<feature type="binding site" evidence="12">
    <location>
        <position position="202"/>
    </location>
    <ligand>
        <name>NADP(+)</name>
        <dbReference type="ChEBI" id="CHEBI:58349"/>
    </ligand>
</feature>
<dbReference type="SUPFAM" id="SSF53597">
    <property type="entry name" value="Dihydrofolate reductase-like"/>
    <property type="match status" value="1"/>
</dbReference>
<name>A0A219B756_9SPHN</name>
<dbReference type="Gene3D" id="3.40.430.10">
    <property type="entry name" value="Dihydrofolate Reductase, subunit A"/>
    <property type="match status" value="2"/>
</dbReference>
<dbReference type="InterPro" id="IPR050765">
    <property type="entry name" value="Riboflavin_Biosynth_HTPR"/>
</dbReference>
<dbReference type="Pfam" id="PF00383">
    <property type="entry name" value="dCMP_cyt_deam_1"/>
    <property type="match status" value="1"/>
</dbReference>
<evidence type="ECO:0000256" key="3">
    <source>
        <dbReference type="ARBA" id="ARBA00004910"/>
    </source>
</evidence>
<dbReference type="NCBIfam" id="TIGR00326">
    <property type="entry name" value="eubact_ribD"/>
    <property type="match status" value="1"/>
</dbReference>
<dbReference type="RefSeq" id="WP_088712404.1">
    <property type="nucleotide sequence ID" value="NZ_NFZT01000001.1"/>
</dbReference>
<evidence type="ECO:0000256" key="9">
    <source>
        <dbReference type="ARBA" id="ARBA00023268"/>
    </source>
</evidence>
<dbReference type="InterPro" id="IPR004794">
    <property type="entry name" value="Eubact_RibD"/>
</dbReference>
<feature type="binding site" evidence="13">
    <location>
        <position position="55"/>
    </location>
    <ligand>
        <name>Zn(2+)</name>
        <dbReference type="ChEBI" id="CHEBI:29105"/>
        <note>catalytic</note>
    </ligand>
</feature>
<feature type="binding site" evidence="12">
    <location>
        <position position="176"/>
    </location>
    <ligand>
        <name>NADP(+)</name>
        <dbReference type="ChEBI" id="CHEBI:58349"/>
    </ligand>
</feature>
<feature type="binding site" evidence="12">
    <location>
        <position position="213"/>
    </location>
    <ligand>
        <name>substrate</name>
    </ligand>
</feature>
<keyword evidence="8 10" id="KW-0560">Oxidoreductase</keyword>
<feature type="binding site" evidence="12">
    <location>
        <position position="263"/>
    </location>
    <ligand>
        <name>substrate</name>
    </ligand>
</feature>
<dbReference type="InterPro" id="IPR024072">
    <property type="entry name" value="DHFR-like_dom_sf"/>
</dbReference>
<comment type="caution">
    <text evidence="15">The sequence shown here is derived from an EMBL/GenBank/DDBJ whole genome shotgun (WGS) entry which is preliminary data.</text>
</comment>
<gene>
    <name evidence="15" type="ORF">B5C34_09260</name>
</gene>
<comment type="pathway">
    <text evidence="2 10">Cofactor biosynthesis; riboflavin biosynthesis; 5-amino-6-(D-ribitylamino)uracil from GTP: step 2/4.</text>
</comment>
<evidence type="ECO:0000256" key="13">
    <source>
        <dbReference type="PIRSR" id="PIRSR006769-3"/>
    </source>
</evidence>
<dbReference type="GO" id="GO:0046872">
    <property type="term" value="F:metal ion binding"/>
    <property type="evidence" value="ECO:0007669"/>
    <property type="project" value="UniProtKB-KW"/>
</dbReference>
<accession>A0A219B756</accession>
<keyword evidence="7 10" id="KW-0521">NADP</keyword>
<evidence type="ECO:0000256" key="8">
    <source>
        <dbReference type="ARBA" id="ARBA00023002"/>
    </source>
</evidence>
<dbReference type="Pfam" id="PF01872">
    <property type="entry name" value="RibD_C"/>
    <property type="match status" value="1"/>
</dbReference>
<dbReference type="GO" id="GO:0008835">
    <property type="term" value="F:diaminohydroxyphosphoribosylaminopyrimidine deaminase activity"/>
    <property type="evidence" value="ECO:0007669"/>
    <property type="project" value="UniProtKB-EC"/>
</dbReference>
<evidence type="ECO:0000256" key="6">
    <source>
        <dbReference type="ARBA" id="ARBA00022619"/>
    </source>
</evidence>
<evidence type="ECO:0000256" key="4">
    <source>
        <dbReference type="ARBA" id="ARBA00005259"/>
    </source>
</evidence>
<feature type="binding site" evidence="12">
    <location>
        <position position="174"/>
    </location>
    <ligand>
        <name>substrate</name>
    </ligand>
</feature>
<dbReference type="InterPro" id="IPR002125">
    <property type="entry name" value="CMP_dCMP_dom"/>
</dbReference>
<dbReference type="EC" id="1.1.1.193" evidence="10"/>
<sequence>MTPARRDHSSWMAAALSLAARSTGRTAPNPGVGCLIVKDGKVLARGWTQPGGRPHAEADALAHAGNAVRGADVYVTLEPCAHDSSRGPACAALLSAAAPRRVIIAAGDPDPRTSGRGMDRLRAAGIEVVEDVCRGAAERQQAGFRVRMALGRPRLSLKLAVSIDGRVALPSGESQWITGEEARAHAHMVRAHSDAILTGRGTWEQDDPALTVRLPGLEERSPVPLLMSATLPDLPARLGDREGLLLRTAEELQGLPFNDILVEGGAGLAGTLLSADRVDRLLIYRAPILIGDDAPGAGRIELPNLSAAHGRWTLAQTRTLGTDRLEIYDRTR</sequence>
<dbReference type="AlphaFoldDB" id="A0A219B756"/>
<dbReference type="Gene3D" id="3.40.140.10">
    <property type="entry name" value="Cytidine Deaminase, domain 2"/>
    <property type="match status" value="1"/>
</dbReference>
<evidence type="ECO:0000256" key="12">
    <source>
        <dbReference type="PIRSR" id="PIRSR006769-2"/>
    </source>
</evidence>
<dbReference type="PANTHER" id="PTHR38011">
    <property type="entry name" value="DIHYDROFOLATE REDUCTASE FAMILY PROTEIN (AFU_ORTHOLOGUE AFUA_8G06820)"/>
    <property type="match status" value="1"/>
</dbReference>
<feature type="binding site" evidence="13">
    <location>
        <position position="90"/>
    </location>
    <ligand>
        <name>Zn(2+)</name>
        <dbReference type="ChEBI" id="CHEBI:29105"/>
        <note>catalytic</note>
    </ligand>
</feature>
<comment type="catalytic activity">
    <reaction evidence="10">
        <text>5-amino-6-(5-phospho-D-ribitylamino)uracil + NADP(+) = 5-amino-6-(5-phospho-D-ribosylamino)uracil + NADPH + H(+)</text>
        <dbReference type="Rhea" id="RHEA:17845"/>
        <dbReference type="ChEBI" id="CHEBI:15378"/>
        <dbReference type="ChEBI" id="CHEBI:57783"/>
        <dbReference type="ChEBI" id="CHEBI:58349"/>
        <dbReference type="ChEBI" id="CHEBI:58421"/>
        <dbReference type="ChEBI" id="CHEBI:58453"/>
        <dbReference type="EC" id="1.1.1.193"/>
    </reaction>
</comment>
<evidence type="ECO:0000256" key="5">
    <source>
        <dbReference type="ARBA" id="ARBA00007417"/>
    </source>
</evidence>
<evidence type="ECO:0000256" key="11">
    <source>
        <dbReference type="PIRSR" id="PIRSR006769-1"/>
    </source>
</evidence>
<dbReference type="OrthoDB" id="9800865at2"/>
<reference evidence="16" key="1">
    <citation type="submission" date="2017-05" db="EMBL/GenBank/DDBJ databases">
        <authorList>
            <person name="Lin X."/>
        </authorList>
    </citation>
    <scope>NUCLEOTIDE SEQUENCE [LARGE SCALE GENOMIC DNA]</scope>
    <source>
        <strain evidence="16">JLT2012</strain>
    </source>
</reference>
<keyword evidence="10" id="KW-0378">Hydrolase</keyword>
<proteinExistence type="inferred from homology"/>
<feature type="binding site" evidence="12">
    <location>
        <position position="206"/>
    </location>
    <ligand>
        <name>substrate</name>
    </ligand>
</feature>
<comment type="similarity">
    <text evidence="5 10">In the C-terminal section; belongs to the HTP reductase family.</text>
</comment>
<evidence type="ECO:0000256" key="7">
    <source>
        <dbReference type="ARBA" id="ARBA00022857"/>
    </source>
</evidence>
<protein>
    <recommendedName>
        <fullName evidence="10">Riboflavin biosynthesis protein RibD</fullName>
    </recommendedName>
    <domain>
        <recommendedName>
            <fullName evidence="10">Diaminohydroxyphosphoribosylaminopyrimidine deaminase</fullName>
            <shortName evidence="10">DRAP deaminase</shortName>
            <ecNumber evidence="10">3.5.4.26</ecNumber>
        </recommendedName>
        <alternativeName>
            <fullName evidence="10">Riboflavin-specific deaminase</fullName>
        </alternativeName>
    </domain>
    <domain>
        <recommendedName>
            <fullName evidence="10">5-amino-6-(5-phosphoribosylamino)uracil reductase</fullName>
            <ecNumber evidence="10">1.1.1.193</ecNumber>
        </recommendedName>
        <alternativeName>
            <fullName evidence="10">HTP reductase</fullName>
        </alternativeName>
    </domain>
</protein>
<feature type="active site" description="Proton donor" evidence="11">
    <location>
        <position position="57"/>
    </location>
</feature>
<feature type="domain" description="CMP/dCMP-type deaminase" evidence="14">
    <location>
        <begin position="6"/>
        <end position="129"/>
    </location>
</feature>
<comment type="function">
    <text evidence="1 10">Converts 2,5-diamino-6-(ribosylamino)-4(3h)-pyrimidinone 5'-phosphate into 5-amino-6-(ribosylamino)-2,4(1h,3h)-pyrimidinedione 5'-phosphate.</text>
</comment>
<dbReference type="GO" id="GO:0008703">
    <property type="term" value="F:5-amino-6-(5-phosphoribosylamino)uracil reductase activity"/>
    <property type="evidence" value="ECO:0007669"/>
    <property type="project" value="UniProtKB-EC"/>
</dbReference>
<dbReference type="Proteomes" id="UP000198462">
    <property type="component" value="Unassembled WGS sequence"/>
</dbReference>
<dbReference type="GO" id="GO:0009231">
    <property type="term" value="P:riboflavin biosynthetic process"/>
    <property type="evidence" value="ECO:0007669"/>
    <property type="project" value="UniProtKB-UniPathway"/>
</dbReference>
<comment type="catalytic activity">
    <reaction evidence="10">
        <text>2,5-diamino-6-hydroxy-4-(5-phosphoribosylamino)-pyrimidine + H2O + H(+) = 5-amino-6-(5-phospho-D-ribosylamino)uracil + NH4(+)</text>
        <dbReference type="Rhea" id="RHEA:21868"/>
        <dbReference type="ChEBI" id="CHEBI:15377"/>
        <dbReference type="ChEBI" id="CHEBI:15378"/>
        <dbReference type="ChEBI" id="CHEBI:28938"/>
        <dbReference type="ChEBI" id="CHEBI:58453"/>
        <dbReference type="ChEBI" id="CHEBI:58614"/>
        <dbReference type="EC" id="3.5.4.26"/>
    </reaction>
</comment>
<keyword evidence="6 10" id="KW-0686">Riboflavin biosynthesis</keyword>
<evidence type="ECO:0000313" key="15">
    <source>
        <dbReference type="EMBL" id="OWV33629.1"/>
    </source>
</evidence>
<evidence type="ECO:0000256" key="10">
    <source>
        <dbReference type="PIRNR" id="PIRNR006769"/>
    </source>
</evidence>
<feature type="binding site" evidence="12">
    <location>
        <position position="190"/>
    </location>
    <ligand>
        <name>substrate</name>
    </ligand>
</feature>
<dbReference type="PANTHER" id="PTHR38011:SF7">
    <property type="entry name" value="2,5-DIAMINO-6-RIBOSYLAMINO-4(3H)-PYRIMIDINONE 5'-PHOSPHATE REDUCTASE"/>
    <property type="match status" value="1"/>
</dbReference>
<dbReference type="PROSITE" id="PS51747">
    <property type="entry name" value="CYT_DCMP_DEAMINASES_2"/>
    <property type="match status" value="1"/>
</dbReference>
<dbReference type="SUPFAM" id="SSF53927">
    <property type="entry name" value="Cytidine deaminase-like"/>
    <property type="match status" value="1"/>
</dbReference>
<comment type="similarity">
    <text evidence="4 10">In the N-terminal section; belongs to the cytidine and deoxycytidylate deaminase family.</text>
</comment>
<comment type="pathway">
    <text evidence="3 10">Cofactor biosynthesis; riboflavin biosynthesis; 5-amino-6-(D-ribitylamino)uracil from GTP: step 3/4.</text>
</comment>
<evidence type="ECO:0000259" key="14">
    <source>
        <dbReference type="PROSITE" id="PS51747"/>
    </source>
</evidence>
<comment type="cofactor">
    <cofactor evidence="10 13">
        <name>Zn(2+)</name>
        <dbReference type="ChEBI" id="CHEBI:29105"/>
    </cofactor>
    <text evidence="10 13">Binds 1 zinc ion.</text>
</comment>
<evidence type="ECO:0000313" key="16">
    <source>
        <dbReference type="Proteomes" id="UP000198462"/>
    </source>
</evidence>
<dbReference type="InterPro" id="IPR016193">
    <property type="entry name" value="Cytidine_deaminase-like"/>
</dbReference>
<feature type="binding site" evidence="12">
    <location>
        <position position="160"/>
    </location>
    <ligand>
        <name>NADP(+)</name>
        <dbReference type="ChEBI" id="CHEBI:58349"/>
    </ligand>
</feature>
<keyword evidence="16" id="KW-1185">Reference proteome</keyword>
<evidence type="ECO:0000256" key="1">
    <source>
        <dbReference type="ARBA" id="ARBA00002151"/>
    </source>
</evidence>
<feature type="binding site" evidence="13">
    <location>
        <position position="80"/>
    </location>
    <ligand>
        <name>Zn(2+)</name>
        <dbReference type="ChEBI" id="CHEBI:29105"/>
        <note>catalytic</note>
    </ligand>
</feature>
<keyword evidence="10 13" id="KW-0862">Zinc</keyword>
<evidence type="ECO:0000256" key="2">
    <source>
        <dbReference type="ARBA" id="ARBA00004882"/>
    </source>
</evidence>
<dbReference type="InterPro" id="IPR002734">
    <property type="entry name" value="RibDG_C"/>
</dbReference>
<keyword evidence="10 13" id="KW-0479">Metal-binding</keyword>
<dbReference type="PIRSF" id="PIRSF006769">
    <property type="entry name" value="RibD"/>
    <property type="match status" value="1"/>
</dbReference>
<keyword evidence="9" id="KW-0511">Multifunctional enzyme</keyword>
<dbReference type="UniPathway" id="UPA00275">
    <property type="reaction ID" value="UER00401"/>
</dbReference>
<organism evidence="15 16">
    <name type="scientific">Pacificimonas flava</name>
    <dbReference type="NCBI Taxonomy" id="1234595"/>
    <lineage>
        <taxon>Bacteria</taxon>
        <taxon>Pseudomonadati</taxon>
        <taxon>Pseudomonadota</taxon>
        <taxon>Alphaproteobacteria</taxon>
        <taxon>Sphingomonadales</taxon>
        <taxon>Sphingosinicellaceae</taxon>
        <taxon>Pacificimonas</taxon>
    </lineage>
</organism>
<dbReference type="EC" id="3.5.4.26" evidence="10"/>
<feature type="binding site" evidence="12">
    <location>
        <position position="210"/>
    </location>
    <ligand>
        <name>substrate</name>
    </ligand>
</feature>
<dbReference type="EMBL" id="NFZT01000001">
    <property type="protein sequence ID" value="OWV33629.1"/>
    <property type="molecule type" value="Genomic_DNA"/>
</dbReference>